<protein>
    <submittedName>
        <fullName evidence="2">(Perigord truffle) hypothetical protein</fullName>
    </submittedName>
</protein>
<dbReference type="RefSeq" id="XP_002838523.1">
    <property type="nucleotide sequence ID" value="XM_002838477.1"/>
</dbReference>
<dbReference type="EMBL" id="FN430153">
    <property type="protein sequence ID" value="CAZ82714.1"/>
    <property type="molecule type" value="Genomic_DNA"/>
</dbReference>
<gene>
    <name evidence="2" type="ORF">GSTUM_00006319001</name>
</gene>
<dbReference type="InterPro" id="IPR029058">
    <property type="entry name" value="AB_hydrolase_fold"/>
</dbReference>
<evidence type="ECO:0000313" key="3">
    <source>
        <dbReference type="Proteomes" id="UP000006911"/>
    </source>
</evidence>
<keyword evidence="3" id="KW-1185">Reference proteome</keyword>
<reference evidence="2 3" key="1">
    <citation type="journal article" date="2010" name="Nature">
        <title>Perigord black truffle genome uncovers evolutionary origins and mechanisms of symbiosis.</title>
        <authorList>
            <person name="Martin F."/>
            <person name="Kohler A."/>
            <person name="Murat C."/>
            <person name="Balestrini R."/>
            <person name="Coutinho P.M."/>
            <person name="Jaillon O."/>
            <person name="Montanini B."/>
            <person name="Morin E."/>
            <person name="Noel B."/>
            <person name="Percudani R."/>
            <person name="Porcel B."/>
            <person name="Rubini A."/>
            <person name="Amicucci A."/>
            <person name="Amselem J."/>
            <person name="Anthouard V."/>
            <person name="Arcioni S."/>
            <person name="Artiguenave F."/>
            <person name="Aury J.M."/>
            <person name="Ballario P."/>
            <person name="Bolchi A."/>
            <person name="Brenna A."/>
            <person name="Brun A."/>
            <person name="Buee M."/>
            <person name="Cantarel B."/>
            <person name="Chevalier G."/>
            <person name="Couloux A."/>
            <person name="Da Silva C."/>
            <person name="Denoeud F."/>
            <person name="Duplessis S."/>
            <person name="Ghignone S."/>
            <person name="Hilselberger B."/>
            <person name="Iotti M."/>
            <person name="Marcais B."/>
            <person name="Mello A."/>
            <person name="Miranda M."/>
            <person name="Pacioni G."/>
            <person name="Quesneville H."/>
            <person name="Riccioni C."/>
            <person name="Ruotolo R."/>
            <person name="Splivallo R."/>
            <person name="Stocchi V."/>
            <person name="Tisserant E."/>
            <person name="Viscomi A.R."/>
            <person name="Zambonelli A."/>
            <person name="Zampieri E."/>
            <person name="Henrissat B."/>
            <person name="Lebrun M.H."/>
            <person name="Paolocci F."/>
            <person name="Bonfante P."/>
            <person name="Ottonello S."/>
            <person name="Wincker P."/>
        </authorList>
    </citation>
    <scope>NUCLEOTIDE SEQUENCE [LARGE SCALE GENOMIC DNA]</scope>
    <source>
        <strain evidence="2 3">Mel28</strain>
    </source>
</reference>
<dbReference type="GeneID" id="9184509"/>
<dbReference type="HOGENOM" id="CLU_1670660_0_0_1"/>
<feature type="signal peptide" evidence="1">
    <location>
        <begin position="1"/>
        <end position="19"/>
    </location>
</feature>
<name>D5GDX1_TUBMM</name>
<accession>D5GDX1</accession>
<evidence type="ECO:0000256" key="1">
    <source>
        <dbReference type="SAM" id="SignalP"/>
    </source>
</evidence>
<dbReference type="Gene3D" id="3.40.50.1820">
    <property type="entry name" value="alpha/beta hydrolase"/>
    <property type="match status" value="1"/>
</dbReference>
<dbReference type="InParanoid" id="D5GDX1"/>
<dbReference type="AlphaFoldDB" id="D5GDX1"/>
<keyword evidence="1" id="KW-0732">Signal</keyword>
<proteinExistence type="predicted"/>
<feature type="chain" id="PRO_5003072051" evidence="1">
    <location>
        <begin position="20"/>
        <end position="158"/>
    </location>
</feature>
<dbReference type="SUPFAM" id="SSF53474">
    <property type="entry name" value="alpha/beta-Hydrolases"/>
    <property type="match status" value="1"/>
</dbReference>
<evidence type="ECO:0000313" key="2">
    <source>
        <dbReference type="EMBL" id="CAZ82714.1"/>
    </source>
</evidence>
<sequence>MIYIFLCALLTACPLPILSAPVHQIPLGQSSVGEISNKFFEELEGLAGIVEICSHDSAKLRRDALLKNLDVVHQWDNADTQGYVAVDNNHRNIYVVFDGDYGYVDALVDLAFPLPFEVAGVYGSGGLIHGGFQKGWEAVGGTVLDRANLLRRNYGQRK</sequence>
<dbReference type="Proteomes" id="UP000006911">
    <property type="component" value="Unassembled WGS sequence"/>
</dbReference>
<dbReference type="KEGG" id="tml:GSTUM_00006319001"/>
<organism evidence="2 3">
    <name type="scientific">Tuber melanosporum (strain Mel28)</name>
    <name type="common">Perigord black truffle</name>
    <dbReference type="NCBI Taxonomy" id="656061"/>
    <lineage>
        <taxon>Eukaryota</taxon>
        <taxon>Fungi</taxon>
        <taxon>Dikarya</taxon>
        <taxon>Ascomycota</taxon>
        <taxon>Pezizomycotina</taxon>
        <taxon>Pezizomycetes</taxon>
        <taxon>Pezizales</taxon>
        <taxon>Tuberaceae</taxon>
        <taxon>Tuber</taxon>
    </lineage>
</organism>